<comment type="similarity">
    <text evidence="2 8">Belongs to the 4-toluene sulfonate uptake permease (TSUP) (TC 2.A.102) family.</text>
</comment>
<dbReference type="Proteomes" id="UP001597387">
    <property type="component" value="Unassembled WGS sequence"/>
</dbReference>
<evidence type="ECO:0000256" key="6">
    <source>
        <dbReference type="ARBA" id="ARBA00022989"/>
    </source>
</evidence>
<dbReference type="PANTHER" id="PTHR30269:SF0">
    <property type="entry name" value="MEMBRANE TRANSPORTER PROTEIN YFCA-RELATED"/>
    <property type="match status" value="1"/>
</dbReference>
<feature type="transmembrane region" description="Helical" evidence="8">
    <location>
        <begin position="130"/>
        <end position="149"/>
    </location>
</feature>
<keyword evidence="7 8" id="KW-0472">Membrane</keyword>
<protein>
    <recommendedName>
        <fullName evidence="8">Probable membrane transporter protein</fullName>
    </recommendedName>
</protein>
<comment type="subcellular location">
    <subcellularLocation>
        <location evidence="1 8">Cell membrane</location>
        <topology evidence="1 8">Multi-pass membrane protein</topology>
    </subcellularLocation>
</comment>
<keyword evidence="6 8" id="KW-1133">Transmembrane helix</keyword>
<feature type="transmembrane region" description="Helical" evidence="8">
    <location>
        <begin position="5"/>
        <end position="28"/>
    </location>
</feature>
<dbReference type="InterPro" id="IPR052017">
    <property type="entry name" value="TSUP"/>
</dbReference>
<evidence type="ECO:0000313" key="10">
    <source>
        <dbReference type="Proteomes" id="UP001597387"/>
    </source>
</evidence>
<keyword evidence="3" id="KW-0813">Transport</keyword>
<dbReference type="PANTHER" id="PTHR30269">
    <property type="entry name" value="TRANSMEMBRANE PROTEIN YFCA"/>
    <property type="match status" value="1"/>
</dbReference>
<keyword evidence="10" id="KW-1185">Reference proteome</keyword>
<feature type="transmembrane region" description="Helical" evidence="8">
    <location>
        <begin position="202"/>
        <end position="219"/>
    </location>
</feature>
<evidence type="ECO:0000256" key="1">
    <source>
        <dbReference type="ARBA" id="ARBA00004651"/>
    </source>
</evidence>
<evidence type="ECO:0000256" key="3">
    <source>
        <dbReference type="ARBA" id="ARBA00022448"/>
    </source>
</evidence>
<evidence type="ECO:0000256" key="7">
    <source>
        <dbReference type="ARBA" id="ARBA00023136"/>
    </source>
</evidence>
<gene>
    <name evidence="9" type="ORF">ACFSJU_13935</name>
</gene>
<dbReference type="Pfam" id="PF01925">
    <property type="entry name" value="TauE"/>
    <property type="match status" value="1"/>
</dbReference>
<evidence type="ECO:0000313" key="9">
    <source>
        <dbReference type="EMBL" id="MFD2163504.1"/>
    </source>
</evidence>
<feature type="transmembrane region" description="Helical" evidence="8">
    <location>
        <begin position="101"/>
        <end position="118"/>
    </location>
</feature>
<comment type="caution">
    <text evidence="9">The sequence shown here is derived from an EMBL/GenBank/DDBJ whole genome shotgun (WGS) entry which is preliminary data.</text>
</comment>
<reference evidence="10" key="1">
    <citation type="journal article" date="2019" name="Int. J. Syst. Evol. Microbiol.">
        <title>The Global Catalogue of Microorganisms (GCM) 10K type strain sequencing project: providing services to taxonomists for standard genome sequencing and annotation.</title>
        <authorList>
            <consortium name="The Broad Institute Genomics Platform"/>
            <consortium name="The Broad Institute Genome Sequencing Center for Infectious Disease"/>
            <person name="Wu L."/>
            <person name="Ma J."/>
        </authorList>
    </citation>
    <scope>NUCLEOTIDE SEQUENCE [LARGE SCALE GENOMIC DNA]</scope>
    <source>
        <strain evidence="10">KCTC 42217</strain>
    </source>
</reference>
<evidence type="ECO:0000256" key="8">
    <source>
        <dbReference type="RuleBase" id="RU363041"/>
    </source>
</evidence>
<evidence type="ECO:0000256" key="2">
    <source>
        <dbReference type="ARBA" id="ARBA00009142"/>
    </source>
</evidence>
<feature type="transmembrane region" description="Helical" evidence="8">
    <location>
        <begin position="231"/>
        <end position="249"/>
    </location>
</feature>
<keyword evidence="5 8" id="KW-0812">Transmembrane</keyword>
<evidence type="ECO:0000256" key="4">
    <source>
        <dbReference type="ARBA" id="ARBA00022475"/>
    </source>
</evidence>
<proteinExistence type="inferred from homology"/>
<feature type="transmembrane region" description="Helical" evidence="8">
    <location>
        <begin position="155"/>
        <end position="173"/>
    </location>
</feature>
<feature type="transmembrane region" description="Helical" evidence="8">
    <location>
        <begin position="40"/>
        <end position="62"/>
    </location>
</feature>
<sequence>MTQELILLCFVSFGAGFIDSIVGGGGLLQTPAMLIILPQYPIATLFGTTKIPSLAGTAFAGYKYSRNISVNWKLLSVVLPAAFLGAMLGAFAITVIDNTQIKPLIFLLLVLVAIYTYWNKNFGLHTEKNYPFSMQALLGVLSGFSIGFYDGLIGPGTGTFLILMFVAVLGNDFIHSSAHAKYVNAATNLAAIIYFARTGHILYEYAIPMALFNLCGSYLGTKLALLKGNRFIRIFFLLVVFGTILRFAYDIFLKGEG</sequence>
<dbReference type="EMBL" id="JBHUHZ010000002">
    <property type="protein sequence ID" value="MFD2163504.1"/>
    <property type="molecule type" value="Genomic_DNA"/>
</dbReference>
<dbReference type="InterPro" id="IPR002781">
    <property type="entry name" value="TM_pro_TauE-like"/>
</dbReference>
<evidence type="ECO:0000256" key="5">
    <source>
        <dbReference type="ARBA" id="ARBA00022692"/>
    </source>
</evidence>
<feature type="transmembrane region" description="Helical" evidence="8">
    <location>
        <begin position="74"/>
        <end position="95"/>
    </location>
</feature>
<dbReference type="RefSeq" id="WP_255900766.1">
    <property type="nucleotide sequence ID" value="NZ_JAFMZO010000002.1"/>
</dbReference>
<keyword evidence="4 8" id="KW-1003">Cell membrane</keyword>
<name>A0ABW4ZN33_9SPHI</name>
<organism evidence="9 10">
    <name type="scientific">Paradesertivirga mongoliensis</name>
    <dbReference type="NCBI Taxonomy" id="2100740"/>
    <lineage>
        <taxon>Bacteria</taxon>
        <taxon>Pseudomonadati</taxon>
        <taxon>Bacteroidota</taxon>
        <taxon>Sphingobacteriia</taxon>
        <taxon>Sphingobacteriales</taxon>
        <taxon>Sphingobacteriaceae</taxon>
        <taxon>Paradesertivirga</taxon>
    </lineage>
</organism>
<accession>A0ABW4ZN33</accession>